<dbReference type="AlphaFoldDB" id="A0AA41QGX8"/>
<dbReference type="InterPro" id="IPR000551">
    <property type="entry name" value="MerR-type_HTH_dom"/>
</dbReference>
<evidence type="ECO:0000256" key="1">
    <source>
        <dbReference type="ARBA" id="ARBA00023125"/>
    </source>
</evidence>
<dbReference type="InterPro" id="IPR009061">
    <property type="entry name" value="DNA-bd_dom_put_sf"/>
</dbReference>
<dbReference type="PRINTS" id="PR00040">
    <property type="entry name" value="HTHMERR"/>
</dbReference>
<dbReference type="PANTHER" id="PTHR30204">
    <property type="entry name" value="REDOX-CYCLING DRUG-SENSING TRANSCRIPTIONAL ACTIVATOR SOXR"/>
    <property type="match status" value="1"/>
</dbReference>
<accession>A0AA41QGX8</accession>
<sequence length="133" mass="14710">MKIGELARRSGVSARLVRYYEQQGLLEAAREANGYRTYDEEHVEQVVRVASLVRSGVPTRLIRALLDLEQAEAQATYSCPRTVAEMLAAELVGLEDKIACLTRSRDTLSRFLEQTEHAALVSEARAGGSVDTE</sequence>
<dbReference type="SUPFAM" id="SSF46955">
    <property type="entry name" value="Putative DNA-binding domain"/>
    <property type="match status" value="1"/>
</dbReference>
<dbReference type="EMBL" id="JAKGSG010000051">
    <property type="protein sequence ID" value="MCF4122918.1"/>
    <property type="molecule type" value="Genomic_DNA"/>
</dbReference>
<keyword evidence="4" id="KW-1185">Reference proteome</keyword>
<gene>
    <name evidence="3" type="ORF">L1785_18225</name>
</gene>
<organism evidence="3 4">
    <name type="scientific">Antribacter soli</name>
    <dbReference type="NCBI Taxonomy" id="2910976"/>
    <lineage>
        <taxon>Bacteria</taxon>
        <taxon>Bacillati</taxon>
        <taxon>Actinomycetota</taxon>
        <taxon>Actinomycetes</taxon>
        <taxon>Micrococcales</taxon>
        <taxon>Promicromonosporaceae</taxon>
        <taxon>Antribacter</taxon>
    </lineage>
</organism>
<proteinExistence type="predicted"/>
<protein>
    <submittedName>
        <fullName evidence="3">MerR family transcriptional regulator</fullName>
    </submittedName>
</protein>
<dbReference type="GO" id="GO:0003700">
    <property type="term" value="F:DNA-binding transcription factor activity"/>
    <property type="evidence" value="ECO:0007669"/>
    <property type="project" value="InterPro"/>
</dbReference>
<dbReference type="SMART" id="SM00422">
    <property type="entry name" value="HTH_MERR"/>
    <property type="match status" value="1"/>
</dbReference>
<dbReference type="Pfam" id="PF13411">
    <property type="entry name" value="MerR_1"/>
    <property type="match status" value="1"/>
</dbReference>
<dbReference type="PROSITE" id="PS50937">
    <property type="entry name" value="HTH_MERR_2"/>
    <property type="match status" value="1"/>
</dbReference>
<dbReference type="GO" id="GO:0003677">
    <property type="term" value="F:DNA binding"/>
    <property type="evidence" value="ECO:0007669"/>
    <property type="project" value="UniProtKB-KW"/>
</dbReference>
<dbReference type="PANTHER" id="PTHR30204:SF97">
    <property type="entry name" value="MERR FAMILY REGULATORY PROTEIN"/>
    <property type="match status" value="1"/>
</dbReference>
<name>A0AA41QGX8_9MICO</name>
<comment type="caution">
    <text evidence="3">The sequence shown here is derived from an EMBL/GenBank/DDBJ whole genome shotgun (WGS) entry which is preliminary data.</text>
</comment>
<evidence type="ECO:0000259" key="2">
    <source>
        <dbReference type="PROSITE" id="PS50937"/>
    </source>
</evidence>
<dbReference type="Gene3D" id="1.10.1660.10">
    <property type="match status" value="1"/>
</dbReference>
<keyword evidence="1" id="KW-0238">DNA-binding</keyword>
<evidence type="ECO:0000313" key="4">
    <source>
        <dbReference type="Proteomes" id="UP001165405"/>
    </source>
</evidence>
<dbReference type="RefSeq" id="WP_236090723.1">
    <property type="nucleotide sequence ID" value="NZ_JAKGSG010000051.1"/>
</dbReference>
<feature type="domain" description="HTH merR-type" evidence="2">
    <location>
        <begin position="1"/>
        <end position="68"/>
    </location>
</feature>
<dbReference type="InterPro" id="IPR047057">
    <property type="entry name" value="MerR_fam"/>
</dbReference>
<reference evidence="3" key="1">
    <citation type="submission" date="2022-01" db="EMBL/GenBank/DDBJ databases">
        <title>Antribacter sp. nov., isolated from Guizhou of China.</title>
        <authorList>
            <person name="Chengliang C."/>
            <person name="Ya Z."/>
        </authorList>
    </citation>
    <scope>NUCLEOTIDE SEQUENCE</scope>
    <source>
        <strain evidence="3">KLBMP 9083</strain>
    </source>
</reference>
<dbReference type="Proteomes" id="UP001165405">
    <property type="component" value="Unassembled WGS sequence"/>
</dbReference>
<evidence type="ECO:0000313" key="3">
    <source>
        <dbReference type="EMBL" id="MCF4122918.1"/>
    </source>
</evidence>
<dbReference type="PROSITE" id="PS00552">
    <property type="entry name" value="HTH_MERR_1"/>
    <property type="match status" value="1"/>
</dbReference>